<evidence type="ECO:0000256" key="9">
    <source>
        <dbReference type="ARBA" id="ARBA00023047"/>
    </source>
</evidence>
<evidence type="ECO:0000313" key="13">
    <source>
        <dbReference type="EMBL" id="NHZ32144.1"/>
    </source>
</evidence>
<keyword evidence="10 11" id="KW-0472">Membrane</keyword>
<feature type="transmembrane region" description="Helical" evidence="11">
    <location>
        <begin position="234"/>
        <end position="255"/>
    </location>
</feature>
<keyword evidence="14" id="KW-1185">Reference proteome</keyword>
<evidence type="ECO:0000256" key="7">
    <source>
        <dbReference type="ARBA" id="ARBA00022903"/>
    </source>
</evidence>
<evidence type="ECO:0000313" key="14">
    <source>
        <dbReference type="Proteomes" id="UP000785613"/>
    </source>
</evidence>
<dbReference type="InterPro" id="IPR000412">
    <property type="entry name" value="ABC_2_transport"/>
</dbReference>
<comment type="subcellular location">
    <subcellularLocation>
        <location evidence="11">Cell inner membrane</location>
        <topology evidence="11">Multi-pass membrane protein</topology>
    </subcellularLocation>
    <subcellularLocation>
        <location evidence="1">Cell membrane</location>
        <topology evidence="1">Multi-pass membrane protein</topology>
    </subcellularLocation>
</comment>
<protein>
    <recommendedName>
        <fullName evidence="11">Transport permease protein</fullName>
    </recommendedName>
</protein>
<dbReference type="PROSITE" id="PS51012">
    <property type="entry name" value="ABC_TM2"/>
    <property type="match status" value="1"/>
</dbReference>
<evidence type="ECO:0000256" key="4">
    <source>
        <dbReference type="ARBA" id="ARBA00022475"/>
    </source>
</evidence>
<gene>
    <name evidence="13" type="ORF">F0185_00840</name>
</gene>
<accession>A0ABX0LBK9</accession>
<evidence type="ECO:0000256" key="6">
    <source>
        <dbReference type="ARBA" id="ARBA00022692"/>
    </source>
</evidence>
<keyword evidence="6 11" id="KW-0812">Transmembrane</keyword>
<evidence type="ECO:0000256" key="1">
    <source>
        <dbReference type="ARBA" id="ARBA00004651"/>
    </source>
</evidence>
<organism evidence="13 14">
    <name type="scientific">Massilia rubra</name>
    <dbReference type="NCBI Taxonomy" id="2607910"/>
    <lineage>
        <taxon>Bacteria</taxon>
        <taxon>Pseudomonadati</taxon>
        <taxon>Pseudomonadota</taxon>
        <taxon>Betaproteobacteria</taxon>
        <taxon>Burkholderiales</taxon>
        <taxon>Oxalobacteraceae</taxon>
        <taxon>Telluria group</taxon>
        <taxon>Massilia</taxon>
    </lineage>
</organism>
<keyword evidence="5" id="KW-0762">Sugar transport</keyword>
<dbReference type="Proteomes" id="UP000785613">
    <property type="component" value="Unassembled WGS sequence"/>
</dbReference>
<keyword evidence="8 11" id="KW-1133">Transmembrane helix</keyword>
<evidence type="ECO:0000256" key="8">
    <source>
        <dbReference type="ARBA" id="ARBA00022989"/>
    </source>
</evidence>
<sequence length="266" mass="29955">MISLSMFRGVWRYRGFVLGSVKREFQSKYRNSLFGALWTILNPLAMITVYTVIFSEVMGSRLQGVNSTFAYSIYLCAGALTWGLFAEITTRAQTVFIENANLIKKLQFPRICLPIIVVLNACVNFAIIFGLFTAFLVWSGTFPGAVYLLLFPVLALQILFSIGLGMVLGVLNVFFRDVGQFFGILLQFWFWFTPIVYPVTALPKPIRELLVFNPMAAVIASYQTILVHGRAPDWASMLPILVLTVLCCLMGLLLFRKRSGEMVDEL</sequence>
<evidence type="ECO:0000256" key="10">
    <source>
        <dbReference type="ARBA" id="ARBA00023136"/>
    </source>
</evidence>
<proteinExistence type="inferred from homology"/>
<feature type="transmembrane region" description="Helical" evidence="11">
    <location>
        <begin position="69"/>
        <end position="90"/>
    </location>
</feature>
<keyword evidence="4 11" id="KW-1003">Cell membrane</keyword>
<dbReference type="PANTHER" id="PTHR30413">
    <property type="entry name" value="INNER MEMBRANE TRANSPORT PERMEASE"/>
    <property type="match status" value="1"/>
</dbReference>
<dbReference type="PRINTS" id="PR00164">
    <property type="entry name" value="ABC2TRNSPORT"/>
</dbReference>
<evidence type="ECO:0000259" key="12">
    <source>
        <dbReference type="PROSITE" id="PS51012"/>
    </source>
</evidence>
<evidence type="ECO:0000256" key="5">
    <source>
        <dbReference type="ARBA" id="ARBA00022597"/>
    </source>
</evidence>
<feature type="transmembrane region" description="Helical" evidence="11">
    <location>
        <begin position="111"/>
        <end position="138"/>
    </location>
</feature>
<feature type="transmembrane region" description="Helical" evidence="11">
    <location>
        <begin position="144"/>
        <end position="174"/>
    </location>
</feature>
<dbReference type="PANTHER" id="PTHR30413:SF10">
    <property type="entry name" value="CAPSULE POLYSACCHARIDE EXPORT INNER-MEMBRANE PROTEIN CTRC"/>
    <property type="match status" value="1"/>
</dbReference>
<evidence type="ECO:0000256" key="2">
    <source>
        <dbReference type="ARBA" id="ARBA00007783"/>
    </source>
</evidence>
<keyword evidence="7" id="KW-0972">Capsule biogenesis/degradation</keyword>
<name>A0ABX0LBK9_9BURK</name>
<reference evidence="13 14" key="1">
    <citation type="submission" date="2019-09" db="EMBL/GenBank/DDBJ databases">
        <title>Taxonomy of Antarctic Massilia spp.: description of Massilia rubra sp. nov., Massilia aquatica sp. nov., Massilia mucilaginosa sp. nov., Massilia frigida sp. nov. isolated from streams, lakes and regoliths.</title>
        <authorList>
            <person name="Holochova P."/>
            <person name="Sedlacek I."/>
            <person name="Kralova S."/>
            <person name="Maslanova I."/>
            <person name="Busse H.-J."/>
            <person name="Stankova E."/>
            <person name="Vrbovska V."/>
            <person name="Kovarovic V."/>
            <person name="Bartak M."/>
            <person name="Svec P."/>
            <person name="Pantucek R."/>
        </authorList>
    </citation>
    <scope>NUCLEOTIDE SEQUENCE [LARGE SCALE GENOMIC DNA]</scope>
    <source>
        <strain evidence="13 14">CCM 8692</strain>
    </source>
</reference>
<evidence type="ECO:0000256" key="11">
    <source>
        <dbReference type="RuleBase" id="RU361157"/>
    </source>
</evidence>
<feature type="transmembrane region" description="Helical" evidence="11">
    <location>
        <begin position="181"/>
        <end position="200"/>
    </location>
</feature>
<dbReference type="InterPro" id="IPR047817">
    <property type="entry name" value="ABC2_TM_bact-type"/>
</dbReference>
<comment type="caution">
    <text evidence="13">The sequence shown here is derived from an EMBL/GenBank/DDBJ whole genome shotgun (WGS) entry which is preliminary data.</text>
</comment>
<feature type="transmembrane region" description="Helical" evidence="11">
    <location>
        <begin position="32"/>
        <end position="54"/>
    </location>
</feature>
<evidence type="ECO:0000256" key="3">
    <source>
        <dbReference type="ARBA" id="ARBA00022448"/>
    </source>
</evidence>
<dbReference type="RefSeq" id="WP_306667689.1">
    <property type="nucleotide sequence ID" value="NZ_VUYU01000001.1"/>
</dbReference>
<keyword evidence="3 11" id="KW-0813">Transport</keyword>
<keyword evidence="9" id="KW-0625">Polysaccharide transport</keyword>
<dbReference type="EMBL" id="VUYU01000001">
    <property type="protein sequence ID" value="NHZ32144.1"/>
    <property type="molecule type" value="Genomic_DNA"/>
</dbReference>
<dbReference type="Pfam" id="PF01061">
    <property type="entry name" value="ABC2_membrane"/>
    <property type="match status" value="1"/>
</dbReference>
<feature type="domain" description="ABC transmembrane type-2" evidence="12">
    <location>
        <begin position="34"/>
        <end position="258"/>
    </location>
</feature>
<comment type="similarity">
    <text evidence="2 11">Belongs to the ABC-2 integral membrane protein family.</text>
</comment>
<dbReference type="InterPro" id="IPR013525">
    <property type="entry name" value="ABC2_TM"/>
</dbReference>